<feature type="transmembrane region" description="Helical" evidence="7">
    <location>
        <begin position="59"/>
        <end position="79"/>
    </location>
</feature>
<evidence type="ECO:0000256" key="4">
    <source>
        <dbReference type="ARBA" id="ARBA00022692"/>
    </source>
</evidence>
<keyword evidence="3 7" id="KW-1003">Cell membrane</keyword>
<dbReference type="InterPro" id="IPR032816">
    <property type="entry name" value="VTT_dom"/>
</dbReference>
<comment type="similarity">
    <text evidence="2 7">Belongs to the DedA family.</text>
</comment>
<gene>
    <name evidence="9" type="ORF">HZU44_19160</name>
</gene>
<comment type="caution">
    <text evidence="7">Lacks conserved residue(s) required for the propagation of feature annotation.</text>
</comment>
<feature type="transmembrane region" description="Helical" evidence="7">
    <location>
        <begin position="17"/>
        <end position="39"/>
    </location>
</feature>
<keyword evidence="5 7" id="KW-1133">Transmembrane helix</keyword>
<evidence type="ECO:0000313" key="9">
    <source>
        <dbReference type="EMBL" id="QLJ96985.1"/>
    </source>
</evidence>
<keyword evidence="4 7" id="KW-0812">Transmembrane</keyword>
<evidence type="ECO:0000256" key="3">
    <source>
        <dbReference type="ARBA" id="ARBA00022475"/>
    </source>
</evidence>
<dbReference type="Pfam" id="PF09335">
    <property type="entry name" value="VTT_dom"/>
    <property type="match status" value="1"/>
</dbReference>
<protein>
    <submittedName>
        <fullName evidence="9">DedA family protein</fullName>
    </submittedName>
</protein>
<sequence length="169" mass="17552">MDLGIWLVERGSQLPPAAVYAAGALLIAAEVGVLLGAFVPAASVMLALGALSATGTLDLPVTTAVAVLAALLGDSVGYWEGRVIGPRLRTGRLGRRIGSRRWRHAEHLVRRGGIAVTIGRCTAFVRTLVPRVAGVAGMHYRRFLVYDAVAVAVWAPGTILIGYAAGTAG</sequence>
<evidence type="ECO:0000256" key="1">
    <source>
        <dbReference type="ARBA" id="ARBA00004651"/>
    </source>
</evidence>
<feature type="domain" description="VTT" evidence="8">
    <location>
        <begin position="39"/>
        <end position="163"/>
    </location>
</feature>
<dbReference type="EMBL" id="CP058905">
    <property type="protein sequence ID" value="QLJ96985.1"/>
    <property type="molecule type" value="Genomic_DNA"/>
</dbReference>
<feature type="transmembrane region" description="Helical" evidence="7">
    <location>
        <begin position="143"/>
        <end position="165"/>
    </location>
</feature>
<evidence type="ECO:0000256" key="5">
    <source>
        <dbReference type="ARBA" id="ARBA00022989"/>
    </source>
</evidence>
<dbReference type="GO" id="GO:0005886">
    <property type="term" value="C:plasma membrane"/>
    <property type="evidence" value="ECO:0007669"/>
    <property type="project" value="UniProtKB-SubCell"/>
</dbReference>
<name>A0A7D6CBD2_9ACTN</name>
<dbReference type="AlphaFoldDB" id="A0A7D6CBD2"/>
<evidence type="ECO:0000256" key="7">
    <source>
        <dbReference type="RuleBase" id="RU367016"/>
    </source>
</evidence>
<accession>A0A7D6CBD2</accession>
<comment type="subcellular location">
    <subcellularLocation>
        <location evidence="1 7">Cell membrane</location>
        <topology evidence="1 7">Multi-pass membrane protein</topology>
    </subcellularLocation>
</comment>
<evidence type="ECO:0000256" key="2">
    <source>
        <dbReference type="ARBA" id="ARBA00010792"/>
    </source>
</evidence>
<evidence type="ECO:0000259" key="8">
    <source>
        <dbReference type="Pfam" id="PF09335"/>
    </source>
</evidence>
<dbReference type="PANTHER" id="PTHR30353">
    <property type="entry name" value="INNER MEMBRANE PROTEIN DEDA-RELATED"/>
    <property type="match status" value="1"/>
</dbReference>
<evidence type="ECO:0000256" key="6">
    <source>
        <dbReference type="ARBA" id="ARBA00023136"/>
    </source>
</evidence>
<dbReference type="InterPro" id="IPR032818">
    <property type="entry name" value="DedA-like"/>
</dbReference>
<dbReference type="PANTHER" id="PTHR30353:SF15">
    <property type="entry name" value="INNER MEMBRANE PROTEIN YABI"/>
    <property type="match status" value="1"/>
</dbReference>
<proteinExistence type="inferred from homology"/>
<reference evidence="9" key="1">
    <citation type="submission" date="2020-08" db="EMBL/GenBank/DDBJ databases">
        <title>A bifunctional nitrone conjugated secondary metabolite targeting the ribosome.</title>
        <authorList>
            <person name="Limbrick E.M."/>
            <person name="Graf M."/>
            <person name="Derewacz D.K."/>
            <person name="Nguyen F."/>
            <person name="Spraggins J.M."/>
            <person name="Wieland M."/>
            <person name="Ynigez-Gutierrez A.E."/>
            <person name="Reisman B.J."/>
            <person name="Zinshteyn B."/>
            <person name="McCulloch K."/>
            <person name="Iverson T.M."/>
            <person name="Green R."/>
            <person name="Wilson D.N."/>
            <person name="Bachmann B.O."/>
        </authorList>
    </citation>
    <scope>NUCLEOTIDE SEQUENCE</scope>
    <source>
        <strain evidence="9">Africana</strain>
    </source>
</reference>
<keyword evidence="6 7" id="KW-0472">Membrane</keyword>
<organism evidence="9">
    <name type="scientific">Micromonospora carbonacea</name>
    <dbReference type="NCBI Taxonomy" id="47853"/>
    <lineage>
        <taxon>Bacteria</taxon>
        <taxon>Bacillati</taxon>
        <taxon>Actinomycetota</taxon>
        <taxon>Actinomycetes</taxon>
        <taxon>Micromonosporales</taxon>
        <taxon>Micromonosporaceae</taxon>
        <taxon>Micromonospora</taxon>
    </lineage>
</organism>